<proteinExistence type="predicted"/>
<protein>
    <recommendedName>
        <fullName evidence="3">Transposase</fullName>
    </recommendedName>
</protein>
<evidence type="ECO:0000313" key="2">
    <source>
        <dbReference type="Proteomes" id="UP001271640"/>
    </source>
</evidence>
<comment type="caution">
    <text evidence="1">The sequence shown here is derived from an EMBL/GenBank/DDBJ whole genome shotgun (WGS) entry which is preliminary data.</text>
</comment>
<evidence type="ECO:0008006" key="3">
    <source>
        <dbReference type="Google" id="ProtNLM"/>
    </source>
</evidence>
<dbReference type="Proteomes" id="UP001271640">
    <property type="component" value="Unassembled WGS sequence"/>
</dbReference>
<accession>A0ABU4SPG4</accession>
<name>A0ABU4SPG4_9GAMM</name>
<dbReference type="EMBL" id="VCDP01000065">
    <property type="protein sequence ID" value="MDX8000548.1"/>
    <property type="molecule type" value="Genomic_DNA"/>
</dbReference>
<organism evidence="1 2">
    <name type="scientific">Xenorhabdus littoralis</name>
    <dbReference type="NCBI Taxonomy" id="2582835"/>
    <lineage>
        <taxon>Bacteria</taxon>
        <taxon>Pseudomonadati</taxon>
        <taxon>Pseudomonadota</taxon>
        <taxon>Gammaproteobacteria</taxon>
        <taxon>Enterobacterales</taxon>
        <taxon>Morganellaceae</taxon>
        <taxon>Xenorhabdus</taxon>
    </lineage>
</organism>
<evidence type="ECO:0000313" key="1">
    <source>
        <dbReference type="EMBL" id="MDX8000548.1"/>
    </source>
</evidence>
<sequence>MTSIKALLLKKGSAPKRYQCIKPYTERFVYRLRNFTQCVMLPDEPEITDLSDTTDYLVCNMLNVNSLHQ</sequence>
<reference evidence="2" key="1">
    <citation type="journal article" date="2024" name="Toxins">
        <title>Genome Sequence Analysis of Native Xenorhabdus Strains Isolated from Entomopathogenic Nematodes in Argentina.</title>
        <authorList>
            <person name="Palma L."/>
            <person name="Frizzo L."/>
            <person name="Kaiser S."/>
            <person name="Berry C."/>
            <person name="Caballero P."/>
            <person name="Bode H.B."/>
            <person name="Del Valle E.E."/>
        </authorList>
    </citation>
    <scope>NUCLEOTIDE SEQUENCE [LARGE SCALE GENOMIC DNA]</scope>
    <source>
        <strain evidence="2">Reich</strain>
    </source>
</reference>
<keyword evidence="2" id="KW-1185">Reference proteome</keyword>
<gene>
    <name evidence="1" type="ORF">FE394_15430</name>
</gene>